<dbReference type="Proteomes" id="UP000633365">
    <property type="component" value="Unassembled WGS sequence"/>
</dbReference>
<evidence type="ECO:0000256" key="4">
    <source>
        <dbReference type="ARBA" id="ARBA00022989"/>
    </source>
</evidence>
<keyword evidence="3 6" id="KW-0812">Transmembrane</keyword>
<comment type="caution">
    <text evidence="7">The sequence shown here is derived from an EMBL/GenBank/DDBJ whole genome shotgun (WGS) entry which is preliminary data.</text>
</comment>
<sequence>MKKKKFTPSHVKVLDSPPMLIICVVLVVALYIGCFTGLISNKTMRYLVQIFLYITMGEMWNLLSGYAGMTSLGQQLYIGLAGYSIAMATSPKFGLPLFGALLLGAGICVVVSLFMSLILFRLEGMYFSIATLVAAEAFSMWFFSWDFVGKGAGLTIRVSPYPKIQEICVLALTICVVALVLVYCLLRTRVGLGLTAMRDDITAASSVGVNIFSHKLLVYVIAAFFIALSGGIFFVNKGTIYPDSGFDISWTISMVFIAIIGGTGTMSGPIIGAIIYVFLNEKLADFPGWSNIILGAITILVILFLPNGIMGTLQKKLHFEIFSSKRFSFKLKKPSKASEKPSA</sequence>
<dbReference type="AlphaFoldDB" id="A0A934U053"/>
<accession>A0A934U053</accession>
<dbReference type="CDD" id="cd06581">
    <property type="entry name" value="TM_PBP1_LivM_like"/>
    <property type="match status" value="1"/>
</dbReference>
<dbReference type="InterPro" id="IPR001851">
    <property type="entry name" value="ABC_transp_permease"/>
</dbReference>
<feature type="transmembrane region" description="Helical" evidence="6">
    <location>
        <begin position="97"/>
        <end position="119"/>
    </location>
</feature>
<protein>
    <submittedName>
        <fullName evidence="7">Branched-chain amino acid ABC transporter permease</fullName>
    </submittedName>
</protein>
<comment type="subcellular location">
    <subcellularLocation>
        <location evidence="1">Cell membrane</location>
        <topology evidence="1">Multi-pass membrane protein</topology>
    </subcellularLocation>
</comment>
<keyword evidence="2" id="KW-1003">Cell membrane</keyword>
<evidence type="ECO:0000256" key="6">
    <source>
        <dbReference type="SAM" id="Phobius"/>
    </source>
</evidence>
<evidence type="ECO:0000256" key="5">
    <source>
        <dbReference type="ARBA" id="ARBA00023136"/>
    </source>
</evidence>
<evidence type="ECO:0000256" key="2">
    <source>
        <dbReference type="ARBA" id="ARBA00022475"/>
    </source>
</evidence>
<dbReference type="GO" id="GO:0005886">
    <property type="term" value="C:plasma membrane"/>
    <property type="evidence" value="ECO:0007669"/>
    <property type="project" value="UniProtKB-SubCell"/>
</dbReference>
<gene>
    <name evidence="7" type="ORF">JKK62_05320</name>
</gene>
<evidence type="ECO:0000313" key="8">
    <source>
        <dbReference type="Proteomes" id="UP000633365"/>
    </source>
</evidence>
<dbReference type="PANTHER" id="PTHR30482">
    <property type="entry name" value="HIGH-AFFINITY BRANCHED-CHAIN AMINO ACID TRANSPORT SYSTEM PERMEASE"/>
    <property type="match status" value="1"/>
</dbReference>
<evidence type="ECO:0000256" key="3">
    <source>
        <dbReference type="ARBA" id="ARBA00022692"/>
    </source>
</evidence>
<dbReference type="PANTHER" id="PTHR30482:SF17">
    <property type="entry name" value="ABC TRANSPORTER ATP-BINDING PROTEIN"/>
    <property type="match status" value="1"/>
</dbReference>
<dbReference type="GO" id="GO:0015658">
    <property type="term" value="F:branched-chain amino acid transmembrane transporter activity"/>
    <property type="evidence" value="ECO:0007669"/>
    <property type="project" value="InterPro"/>
</dbReference>
<feature type="transmembrane region" description="Helical" evidence="6">
    <location>
        <begin position="126"/>
        <end position="144"/>
    </location>
</feature>
<dbReference type="Pfam" id="PF02653">
    <property type="entry name" value="BPD_transp_2"/>
    <property type="match status" value="1"/>
</dbReference>
<feature type="transmembrane region" description="Helical" evidence="6">
    <location>
        <begin position="216"/>
        <end position="235"/>
    </location>
</feature>
<keyword evidence="8" id="KW-1185">Reference proteome</keyword>
<keyword evidence="4 6" id="KW-1133">Transmembrane helix</keyword>
<organism evidence="7 8">
    <name type="scientific">Ruminococcus difficilis</name>
    <dbReference type="NCBI Taxonomy" id="2763069"/>
    <lineage>
        <taxon>Bacteria</taxon>
        <taxon>Bacillati</taxon>
        <taxon>Bacillota</taxon>
        <taxon>Clostridia</taxon>
        <taxon>Eubacteriales</taxon>
        <taxon>Oscillospiraceae</taxon>
        <taxon>Ruminococcus</taxon>
    </lineage>
</organism>
<name>A0A934U053_9FIRM</name>
<proteinExistence type="predicted"/>
<feature type="transmembrane region" description="Helical" evidence="6">
    <location>
        <begin position="255"/>
        <end position="279"/>
    </location>
</feature>
<evidence type="ECO:0000256" key="1">
    <source>
        <dbReference type="ARBA" id="ARBA00004651"/>
    </source>
</evidence>
<keyword evidence="5 6" id="KW-0472">Membrane</keyword>
<feature type="transmembrane region" description="Helical" evidence="6">
    <location>
        <begin position="291"/>
        <end position="309"/>
    </location>
</feature>
<dbReference type="EMBL" id="JAEQMG010000048">
    <property type="protein sequence ID" value="MBK6088075.1"/>
    <property type="molecule type" value="Genomic_DNA"/>
</dbReference>
<reference evidence="7" key="1">
    <citation type="submission" date="2021-01" db="EMBL/GenBank/DDBJ databases">
        <title>Genome public.</title>
        <authorList>
            <person name="Liu C."/>
            <person name="Sun Q."/>
        </authorList>
    </citation>
    <scope>NUCLEOTIDE SEQUENCE</scope>
    <source>
        <strain evidence="7">M6</strain>
    </source>
</reference>
<evidence type="ECO:0000313" key="7">
    <source>
        <dbReference type="EMBL" id="MBK6088075.1"/>
    </source>
</evidence>
<dbReference type="RefSeq" id="WP_186832921.1">
    <property type="nucleotide sequence ID" value="NZ_JAEQMG010000048.1"/>
</dbReference>
<dbReference type="InterPro" id="IPR043428">
    <property type="entry name" value="LivM-like"/>
</dbReference>
<feature type="transmembrane region" description="Helical" evidence="6">
    <location>
        <begin position="164"/>
        <end position="186"/>
    </location>
</feature>
<feature type="transmembrane region" description="Helical" evidence="6">
    <location>
        <begin position="20"/>
        <end position="40"/>
    </location>
</feature>